<evidence type="ECO:0000256" key="1">
    <source>
        <dbReference type="ARBA" id="ARBA00010088"/>
    </source>
</evidence>
<dbReference type="PANTHER" id="PTHR43248:SF25">
    <property type="entry name" value="AB HYDROLASE-1 DOMAIN-CONTAINING PROTEIN-RELATED"/>
    <property type="match status" value="1"/>
</dbReference>
<feature type="domain" description="Peptidase S33 tripeptidyl aminopeptidase-like C-terminal" evidence="5">
    <location>
        <begin position="445"/>
        <end position="539"/>
    </location>
</feature>
<evidence type="ECO:0000313" key="6">
    <source>
        <dbReference type="EMBL" id="CEJ93705.1"/>
    </source>
</evidence>
<sequence>MVRTGMVLWAITAATAVDALNSFIQPPQISLVSKQDVKSSDGTWDWAKLRPAKDLQWMPCYDGQFDCARLDVPMDWLKPTEADRVVLGVIRLKAKSNNGIVPPVFINPGGPGGSGVAFMKSSGALIQAIVGDYHDIIGFDPRGVGTSTPRVDCWQSAAKQAAWNQGYVGGIDQWQGLAYEAFARGQAFSNVCERSMNASRLLSHLSTATAARDMLAILQAAGHEKLRYWGFSYGTVLGGVFAGLYPERVDRLVSDGNVDYNDWFHLGYQNFLADADTIADAFDNNCYKVGESRCALWSNTPRKIRQRREHILEHVKKYPVAIAPDSLPGSGPDIPRFVTYSLLQIFTRGSFYAPVYKVTDMARVYAALEKNDGMVYYNISTQPGPVIATQDVPIHEPRETFAEADAAFAVSCSDWLGRDDADSFLAYTNALEETSQWVGGTSTFQRLACAGWPTNQKWHITNKDFKTNTANPILFIGNMADIITPLQSARNNSAVFPSSGVLIQNSYGHSSLASPSTCTAKHVQTYFLDGKLPPKDTICEEDYALFNFPGVENIHSQDLLSSTILQLSMKWANG</sequence>
<evidence type="ECO:0000256" key="3">
    <source>
        <dbReference type="SAM" id="SignalP"/>
    </source>
</evidence>
<name>A0A0A1TPT2_9HYPO</name>
<evidence type="ECO:0000259" key="4">
    <source>
        <dbReference type="Pfam" id="PF00561"/>
    </source>
</evidence>
<evidence type="ECO:0000259" key="5">
    <source>
        <dbReference type="Pfam" id="PF08386"/>
    </source>
</evidence>
<dbReference type="Gene3D" id="3.40.50.1820">
    <property type="entry name" value="alpha/beta hydrolase"/>
    <property type="match status" value="1"/>
</dbReference>
<dbReference type="InterPro" id="IPR051601">
    <property type="entry name" value="Serine_prot/Carboxylest_S33"/>
</dbReference>
<dbReference type="PANTHER" id="PTHR43248">
    <property type="entry name" value="2-SUCCINYL-6-HYDROXY-2,4-CYCLOHEXADIENE-1-CARBOXYLATE SYNTHASE"/>
    <property type="match status" value="1"/>
</dbReference>
<dbReference type="GO" id="GO:0016787">
    <property type="term" value="F:hydrolase activity"/>
    <property type="evidence" value="ECO:0007669"/>
    <property type="project" value="UniProtKB-KW"/>
</dbReference>
<dbReference type="InterPro" id="IPR029058">
    <property type="entry name" value="AB_hydrolase_fold"/>
</dbReference>
<evidence type="ECO:0000256" key="2">
    <source>
        <dbReference type="ARBA" id="ARBA00022801"/>
    </source>
</evidence>
<accession>A0A0A1TPT2</accession>
<dbReference type="STRING" id="1531966.A0A0A1TPT2"/>
<comment type="similarity">
    <text evidence="1">Belongs to the peptidase S33 family.</text>
</comment>
<evidence type="ECO:0000313" key="7">
    <source>
        <dbReference type="Proteomes" id="UP000039046"/>
    </source>
</evidence>
<keyword evidence="3" id="KW-0732">Signal</keyword>
<dbReference type="Proteomes" id="UP000039046">
    <property type="component" value="Unassembled WGS sequence"/>
</dbReference>
<keyword evidence="2" id="KW-0378">Hydrolase</keyword>
<dbReference type="InterPro" id="IPR000073">
    <property type="entry name" value="AB_hydrolase_1"/>
</dbReference>
<dbReference type="AlphaFoldDB" id="A0A0A1TPT2"/>
<feature type="signal peptide" evidence="3">
    <location>
        <begin position="1"/>
        <end position="19"/>
    </location>
</feature>
<feature type="chain" id="PRO_5001979646" evidence="3">
    <location>
        <begin position="20"/>
        <end position="574"/>
    </location>
</feature>
<dbReference type="Pfam" id="PF00561">
    <property type="entry name" value="Abhydrolase_1"/>
    <property type="match status" value="1"/>
</dbReference>
<gene>
    <name evidence="6" type="ORF">VHEMI09278</name>
</gene>
<dbReference type="SUPFAM" id="SSF53474">
    <property type="entry name" value="alpha/beta-Hydrolases"/>
    <property type="match status" value="1"/>
</dbReference>
<dbReference type="Pfam" id="PF08386">
    <property type="entry name" value="Abhydrolase_4"/>
    <property type="match status" value="1"/>
</dbReference>
<proteinExistence type="inferred from homology"/>
<reference evidence="6 7" key="1">
    <citation type="journal article" date="2015" name="Genome Announc.">
        <title>Draft Genome Sequence and Gene Annotation of the Entomopathogenic Fungus Verticillium hemipterigenum.</title>
        <authorList>
            <person name="Horn F."/>
            <person name="Habel A."/>
            <person name="Scharf D.H."/>
            <person name="Dworschak J."/>
            <person name="Brakhage A.A."/>
            <person name="Guthke R."/>
            <person name="Hertweck C."/>
            <person name="Linde J."/>
        </authorList>
    </citation>
    <scope>NUCLEOTIDE SEQUENCE [LARGE SCALE GENOMIC DNA]</scope>
</reference>
<dbReference type="InterPro" id="IPR013595">
    <property type="entry name" value="Pept_S33_TAP-like_C"/>
</dbReference>
<protein>
    <submittedName>
        <fullName evidence="6">Uncharacterized protein</fullName>
    </submittedName>
</protein>
<dbReference type="OrthoDB" id="425534at2759"/>
<feature type="domain" description="AB hydrolase-1" evidence="4">
    <location>
        <begin position="102"/>
        <end position="296"/>
    </location>
</feature>
<dbReference type="EMBL" id="CDHN01000006">
    <property type="protein sequence ID" value="CEJ93705.1"/>
    <property type="molecule type" value="Genomic_DNA"/>
</dbReference>
<dbReference type="HOGENOM" id="CLU_013364_5_2_1"/>
<organism evidence="6 7">
    <name type="scientific">[Torrubiella] hemipterigena</name>
    <dbReference type="NCBI Taxonomy" id="1531966"/>
    <lineage>
        <taxon>Eukaryota</taxon>
        <taxon>Fungi</taxon>
        <taxon>Dikarya</taxon>
        <taxon>Ascomycota</taxon>
        <taxon>Pezizomycotina</taxon>
        <taxon>Sordariomycetes</taxon>
        <taxon>Hypocreomycetidae</taxon>
        <taxon>Hypocreales</taxon>
        <taxon>Clavicipitaceae</taxon>
        <taxon>Clavicipitaceae incertae sedis</taxon>
        <taxon>'Torrubiella' clade</taxon>
    </lineage>
</organism>
<keyword evidence="7" id="KW-1185">Reference proteome</keyword>